<keyword evidence="2" id="KW-1185">Reference proteome</keyword>
<gene>
    <name evidence="1" type="ORF">Pint_16670</name>
</gene>
<evidence type="ECO:0000313" key="2">
    <source>
        <dbReference type="Proteomes" id="UP001163603"/>
    </source>
</evidence>
<sequence length="81" mass="9246">MVSVVFKLTAIKARDAAEEFFKLNNRDMAIRSLTVTKEFNPELPNINDYFTAYKVHEVAAKNRYEILSLSDTGVDSSMIKK</sequence>
<protein>
    <submittedName>
        <fullName evidence="1">Uncharacterized protein</fullName>
    </submittedName>
</protein>
<accession>A0ACC0ZC01</accession>
<evidence type="ECO:0000313" key="1">
    <source>
        <dbReference type="EMBL" id="KAJ0049096.1"/>
    </source>
</evidence>
<name>A0ACC0ZC01_9ROSI</name>
<dbReference type="Proteomes" id="UP001163603">
    <property type="component" value="Chromosome 2"/>
</dbReference>
<dbReference type="EMBL" id="CM047737">
    <property type="protein sequence ID" value="KAJ0049096.1"/>
    <property type="molecule type" value="Genomic_DNA"/>
</dbReference>
<comment type="caution">
    <text evidence="1">The sequence shown here is derived from an EMBL/GenBank/DDBJ whole genome shotgun (WGS) entry which is preliminary data.</text>
</comment>
<organism evidence="1 2">
    <name type="scientific">Pistacia integerrima</name>
    <dbReference type="NCBI Taxonomy" id="434235"/>
    <lineage>
        <taxon>Eukaryota</taxon>
        <taxon>Viridiplantae</taxon>
        <taxon>Streptophyta</taxon>
        <taxon>Embryophyta</taxon>
        <taxon>Tracheophyta</taxon>
        <taxon>Spermatophyta</taxon>
        <taxon>Magnoliopsida</taxon>
        <taxon>eudicotyledons</taxon>
        <taxon>Gunneridae</taxon>
        <taxon>Pentapetalae</taxon>
        <taxon>rosids</taxon>
        <taxon>malvids</taxon>
        <taxon>Sapindales</taxon>
        <taxon>Anacardiaceae</taxon>
        <taxon>Pistacia</taxon>
    </lineage>
</organism>
<proteinExistence type="predicted"/>
<reference evidence="2" key="1">
    <citation type="journal article" date="2023" name="G3 (Bethesda)">
        <title>Genome assembly and association tests identify interacting loci associated with vigor, precocity, and sex in interspecific pistachio rootstocks.</title>
        <authorList>
            <person name="Palmer W."/>
            <person name="Jacygrad E."/>
            <person name="Sagayaradj S."/>
            <person name="Cavanaugh K."/>
            <person name="Han R."/>
            <person name="Bertier L."/>
            <person name="Beede B."/>
            <person name="Kafkas S."/>
            <person name="Golino D."/>
            <person name="Preece J."/>
            <person name="Michelmore R."/>
        </authorList>
    </citation>
    <scope>NUCLEOTIDE SEQUENCE [LARGE SCALE GENOMIC DNA]</scope>
</reference>